<sequence length="398" mass="43820">MIAEETAHALMVEIQRVERGTDLKRVAIISRIGMAIATSTSDSMNADAETASSSALIDLAERLSTSVDHGDLREILVKADSGFVILQFINEEYMIFGGISNPLRIGYYMEYLRNEAHKFAYILAGNKVTAALQKEIEAEKGREERKMIEAKAPMAKDFKMDKDKTDDIQAMEGVLSFLKDWGGEEEENKPDNQNIVSIDRDLMFGIDDLAPQPISQDQISSAQQTSTGLEPITEAEDLVALVDNQHQQSEEGLPDDILSALDEISETTRTTVVSSKAEQAQAKDPNLPYGIPIFENEVPPVPLEDYVNFEIGTLTGSSPSTPAQTPSSTPITSTAPLTAATDYDPFTTNIKLNSDGTPNFDAMSSEYDDVDLNIEEDAMLDALEDLEFDMEEKKKKSK</sequence>
<dbReference type="EMBL" id="CP042905">
    <property type="protein sequence ID" value="QEE16233.1"/>
    <property type="molecule type" value="Genomic_DNA"/>
</dbReference>
<evidence type="ECO:0000313" key="4">
    <source>
        <dbReference type="Proteomes" id="UP000321408"/>
    </source>
</evidence>
<gene>
    <name evidence="3" type="ORF">DSAG12_02063</name>
</gene>
<dbReference type="InterPro" id="IPR004942">
    <property type="entry name" value="Roadblock/LAMTOR2_dom"/>
</dbReference>
<dbReference type="Gene3D" id="3.30.450.30">
    <property type="entry name" value="Dynein light chain 2a, cytoplasmic"/>
    <property type="match status" value="1"/>
</dbReference>
<dbReference type="GeneID" id="41330053"/>
<reference evidence="3 4" key="1">
    <citation type="journal article" date="2020" name="Nature">
        <title>Isolation of an archaeon at the prokaryote-eukaryote interface.</title>
        <authorList>
            <person name="Imachi H."/>
            <person name="Nobu M.K."/>
            <person name="Nakahara N."/>
            <person name="Morono Y."/>
            <person name="Ogawara M."/>
            <person name="Takaki Y."/>
            <person name="Takano Y."/>
            <person name="Uematsu K."/>
            <person name="Ikuta T."/>
            <person name="Ito M."/>
            <person name="Matsui Y."/>
            <person name="Miyazaki M."/>
            <person name="Murata K."/>
            <person name="Saito Y."/>
            <person name="Sakai S."/>
            <person name="Song C."/>
            <person name="Tasumi E."/>
            <person name="Yamanaka Y."/>
            <person name="Yamaguchi T."/>
            <person name="Kamagata Y."/>
            <person name="Tamaki H."/>
            <person name="Takai K."/>
        </authorList>
    </citation>
    <scope>NUCLEOTIDE SEQUENCE [LARGE SCALE GENOMIC DNA]</scope>
    <source>
        <strain evidence="3 4">MK-D1</strain>
    </source>
</reference>
<dbReference type="Proteomes" id="UP000321408">
    <property type="component" value="Chromosome"/>
</dbReference>
<accession>A0A5B9DAR5</accession>
<evidence type="ECO:0000256" key="1">
    <source>
        <dbReference type="SAM" id="MobiDB-lite"/>
    </source>
</evidence>
<evidence type="ECO:0000313" key="3">
    <source>
        <dbReference type="EMBL" id="QEE16233.1"/>
    </source>
</evidence>
<proteinExistence type="predicted"/>
<feature type="region of interest" description="Disordered" evidence="1">
    <location>
        <begin position="315"/>
        <end position="337"/>
    </location>
</feature>
<feature type="domain" description="Roadblock/LAMTOR2" evidence="2">
    <location>
        <begin position="15"/>
        <end position="93"/>
    </location>
</feature>
<organism evidence="3 4">
    <name type="scientific">Promethearchaeum syntrophicum</name>
    <dbReference type="NCBI Taxonomy" id="2594042"/>
    <lineage>
        <taxon>Archaea</taxon>
        <taxon>Promethearchaeati</taxon>
        <taxon>Promethearchaeota</taxon>
        <taxon>Promethearchaeia</taxon>
        <taxon>Promethearchaeales</taxon>
        <taxon>Promethearchaeaceae</taxon>
        <taxon>Promethearchaeum</taxon>
    </lineage>
</organism>
<dbReference type="AlphaFoldDB" id="A0A5B9DAR5"/>
<keyword evidence="4" id="KW-1185">Reference proteome</keyword>
<evidence type="ECO:0000259" key="2">
    <source>
        <dbReference type="Pfam" id="PF03259"/>
    </source>
</evidence>
<name>A0A5B9DAR5_9ARCH</name>
<dbReference type="RefSeq" id="WP_244626341.1">
    <property type="nucleotide sequence ID" value="NZ_CP042905.2"/>
</dbReference>
<dbReference type="Pfam" id="PF03259">
    <property type="entry name" value="Robl_LC7"/>
    <property type="match status" value="1"/>
</dbReference>
<dbReference type="SUPFAM" id="SSF103196">
    <property type="entry name" value="Roadblock/LC7 domain"/>
    <property type="match status" value="1"/>
</dbReference>
<reference evidence="3 4" key="2">
    <citation type="journal article" date="2024" name="Int. J. Syst. Evol. Microbiol.">
        <title>Promethearchaeum syntrophicum gen. nov., sp. nov., an anaerobic, obligately syntrophic archaeon, the first isolate of the lineage 'Asgard' archaea, and proposal of the new archaeal phylum Promethearchaeota phyl. nov. and kingdom Promethearchaeati regn. nov.</title>
        <authorList>
            <person name="Imachi H."/>
            <person name="Nobu M.K."/>
            <person name="Kato S."/>
            <person name="Takaki Y."/>
            <person name="Miyazaki M."/>
            <person name="Miyata M."/>
            <person name="Ogawara M."/>
            <person name="Saito Y."/>
            <person name="Sakai S."/>
            <person name="Tahara Y.O."/>
            <person name="Takano Y."/>
            <person name="Tasumi E."/>
            <person name="Uematsu K."/>
            <person name="Yoshimura T."/>
            <person name="Itoh T."/>
            <person name="Ohkuma M."/>
            <person name="Takai K."/>
        </authorList>
    </citation>
    <scope>NUCLEOTIDE SEQUENCE [LARGE SCALE GENOMIC DNA]</scope>
    <source>
        <strain evidence="3 4">MK-D1</strain>
    </source>
</reference>
<protein>
    <submittedName>
        <fullName evidence="3">Roadblock/LC7 domain-containing protein</fullName>
    </submittedName>
</protein>
<dbReference type="KEGG" id="psyt:DSAG12_02063"/>